<organism evidence="17 18">
    <name type="scientific">Azotobacter bryophylli</name>
    <dbReference type="NCBI Taxonomy" id="1986537"/>
    <lineage>
        <taxon>Bacteria</taxon>
        <taxon>Pseudomonadati</taxon>
        <taxon>Pseudomonadota</taxon>
        <taxon>Gammaproteobacteria</taxon>
        <taxon>Pseudomonadales</taxon>
        <taxon>Pseudomonadaceae</taxon>
        <taxon>Azotobacter</taxon>
    </lineage>
</organism>
<dbReference type="Pfam" id="PF01066">
    <property type="entry name" value="CDP-OH_P_transf"/>
    <property type="match status" value="1"/>
</dbReference>
<dbReference type="InterPro" id="IPR043130">
    <property type="entry name" value="CDP-OH_PTrfase_TM_dom"/>
</dbReference>
<comment type="pathway">
    <text evidence="2">Phospholipid metabolism; phosphatidylglycerol biosynthesis; phosphatidylglycerol from CDP-diacylglycerol: step 1/2.</text>
</comment>
<sequence length="186" mass="20218">MSMLHWVPNLLTGLRLLLVLPVAALILQQSYGAALLLFAVAGVSDALDGFLARRFACTSRLGALLDPLADKLLLIVSYVCLSLVAILPWWLTLVVLLRDLVIVSGAVAYRLLVEPPEIRPTLLGKLSTLLQVVLIVELLLQESLLPAAAAWERPLILLVLLASLASGAHYVRVWSGKYRSAGTRHD</sequence>
<evidence type="ECO:0000256" key="12">
    <source>
        <dbReference type="ARBA" id="ARBA00023209"/>
    </source>
</evidence>
<dbReference type="RefSeq" id="WP_377816035.1">
    <property type="nucleotide sequence ID" value="NZ_JBHRSJ010000034.1"/>
</dbReference>
<evidence type="ECO:0000256" key="1">
    <source>
        <dbReference type="ARBA" id="ARBA00004141"/>
    </source>
</evidence>
<keyword evidence="18" id="KW-1185">Reference proteome</keyword>
<keyword evidence="11 16" id="KW-0472">Membrane</keyword>
<dbReference type="InterPro" id="IPR004570">
    <property type="entry name" value="Phosphatidylglycerol_P_synth"/>
</dbReference>
<keyword evidence="9 16" id="KW-1133">Transmembrane helix</keyword>
<dbReference type="PROSITE" id="PS00379">
    <property type="entry name" value="CDP_ALCOHOL_P_TRANSF"/>
    <property type="match status" value="1"/>
</dbReference>
<evidence type="ECO:0000256" key="8">
    <source>
        <dbReference type="ARBA" id="ARBA00022692"/>
    </source>
</evidence>
<keyword evidence="7 15" id="KW-0808">Transferase</keyword>
<dbReference type="InterPro" id="IPR048254">
    <property type="entry name" value="CDP_ALCOHOL_P_TRANSF_CS"/>
</dbReference>
<dbReference type="PIRSF" id="PIRSF000847">
    <property type="entry name" value="Phos_ph_gly_syn"/>
    <property type="match status" value="1"/>
</dbReference>
<dbReference type="PANTHER" id="PTHR14269">
    <property type="entry name" value="CDP-DIACYLGLYCEROL--GLYCEROL-3-PHOSPHATE 3-PHOSPHATIDYLTRANSFERASE-RELATED"/>
    <property type="match status" value="1"/>
</dbReference>
<dbReference type="PANTHER" id="PTHR14269:SF11">
    <property type="entry name" value="CDP-DIACYLGLYCEROL--GLYCEROL-3-PHOSPHATE 3-PHOSPHATIDYLTRANSFERASE"/>
    <property type="match status" value="1"/>
</dbReference>
<evidence type="ECO:0000256" key="6">
    <source>
        <dbReference type="ARBA" id="ARBA00022516"/>
    </source>
</evidence>
<keyword evidence="12" id="KW-0594">Phospholipid biosynthesis</keyword>
<dbReference type="EC" id="2.7.8.5" evidence="4"/>
<feature type="transmembrane region" description="Helical" evidence="16">
    <location>
        <begin position="34"/>
        <end position="51"/>
    </location>
</feature>
<evidence type="ECO:0000256" key="11">
    <source>
        <dbReference type="ARBA" id="ARBA00023136"/>
    </source>
</evidence>
<name>A0ABV7AYD1_9GAMM</name>
<evidence type="ECO:0000256" key="15">
    <source>
        <dbReference type="RuleBase" id="RU003750"/>
    </source>
</evidence>
<evidence type="ECO:0000256" key="9">
    <source>
        <dbReference type="ARBA" id="ARBA00022989"/>
    </source>
</evidence>
<keyword evidence="6" id="KW-0444">Lipid biosynthesis</keyword>
<evidence type="ECO:0000256" key="13">
    <source>
        <dbReference type="ARBA" id="ARBA00023264"/>
    </source>
</evidence>
<dbReference type="Gene3D" id="1.20.120.1760">
    <property type="match status" value="1"/>
</dbReference>
<comment type="caution">
    <text evidence="17">The sequence shown here is derived from an EMBL/GenBank/DDBJ whole genome shotgun (WGS) entry which is preliminary data.</text>
</comment>
<feature type="transmembrane region" description="Helical" evidence="16">
    <location>
        <begin position="72"/>
        <end position="90"/>
    </location>
</feature>
<evidence type="ECO:0000313" key="18">
    <source>
        <dbReference type="Proteomes" id="UP001595457"/>
    </source>
</evidence>
<dbReference type="InterPro" id="IPR000462">
    <property type="entry name" value="CDP-OH_P_trans"/>
</dbReference>
<evidence type="ECO:0000256" key="5">
    <source>
        <dbReference type="ARBA" id="ARBA00014944"/>
    </source>
</evidence>
<comment type="catalytic activity">
    <reaction evidence="14">
        <text>a CDP-1,2-diacyl-sn-glycerol + sn-glycerol 3-phosphate = a 1,2-diacyl-sn-glycero-3-phospho-(1'-sn-glycero-3'-phosphate) + CMP + H(+)</text>
        <dbReference type="Rhea" id="RHEA:12593"/>
        <dbReference type="ChEBI" id="CHEBI:15378"/>
        <dbReference type="ChEBI" id="CHEBI:57597"/>
        <dbReference type="ChEBI" id="CHEBI:58332"/>
        <dbReference type="ChEBI" id="CHEBI:60110"/>
        <dbReference type="ChEBI" id="CHEBI:60377"/>
        <dbReference type="EC" id="2.7.8.5"/>
    </reaction>
</comment>
<evidence type="ECO:0000256" key="10">
    <source>
        <dbReference type="ARBA" id="ARBA00023098"/>
    </source>
</evidence>
<evidence type="ECO:0000256" key="3">
    <source>
        <dbReference type="ARBA" id="ARBA00010441"/>
    </source>
</evidence>
<comment type="similarity">
    <text evidence="3 15">Belongs to the CDP-alcohol phosphatidyltransferase class-I family.</text>
</comment>
<protein>
    <recommendedName>
        <fullName evidence="5">CDP-diacylglycerol--glycerol-3-phosphate 3-phosphatidyltransferase</fullName>
        <ecNumber evidence="4">2.7.8.5</ecNumber>
    </recommendedName>
</protein>
<evidence type="ECO:0000313" key="17">
    <source>
        <dbReference type="EMBL" id="MFC2974070.1"/>
    </source>
</evidence>
<evidence type="ECO:0000256" key="7">
    <source>
        <dbReference type="ARBA" id="ARBA00022679"/>
    </source>
</evidence>
<keyword evidence="8 16" id="KW-0812">Transmembrane</keyword>
<proteinExistence type="inferred from homology"/>
<keyword evidence="13" id="KW-1208">Phospholipid metabolism</keyword>
<evidence type="ECO:0000256" key="14">
    <source>
        <dbReference type="ARBA" id="ARBA00048586"/>
    </source>
</evidence>
<reference evidence="18" key="1">
    <citation type="journal article" date="2019" name="Int. J. Syst. Evol. Microbiol.">
        <title>The Global Catalogue of Microorganisms (GCM) 10K type strain sequencing project: providing services to taxonomists for standard genome sequencing and annotation.</title>
        <authorList>
            <consortium name="The Broad Institute Genomics Platform"/>
            <consortium name="The Broad Institute Genome Sequencing Center for Infectious Disease"/>
            <person name="Wu L."/>
            <person name="Ma J."/>
        </authorList>
    </citation>
    <scope>NUCLEOTIDE SEQUENCE [LARGE SCALE GENOMIC DNA]</scope>
    <source>
        <strain evidence="18">KCTC 62195</strain>
    </source>
</reference>
<dbReference type="InterPro" id="IPR050324">
    <property type="entry name" value="CDP-alcohol_PTase-I"/>
</dbReference>
<evidence type="ECO:0000256" key="2">
    <source>
        <dbReference type="ARBA" id="ARBA00005042"/>
    </source>
</evidence>
<dbReference type="EMBL" id="JBHRSJ010000034">
    <property type="protein sequence ID" value="MFC2974070.1"/>
    <property type="molecule type" value="Genomic_DNA"/>
</dbReference>
<evidence type="ECO:0000256" key="4">
    <source>
        <dbReference type="ARBA" id="ARBA00013170"/>
    </source>
</evidence>
<accession>A0ABV7AYD1</accession>
<feature type="transmembrane region" description="Helical" evidence="16">
    <location>
        <begin position="155"/>
        <end position="174"/>
    </location>
</feature>
<gene>
    <name evidence="17" type="ORF">ACFOJE_17865</name>
</gene>
<keyword evidence="10" id="KW-0443">Lipid metabolism</keyword>
<evidence type="ECO:0000256" key="16">
    <source>
        <dbReference type="SAM" id="Phobius"/>
    </source>
</evidence>
<comment type="subcellular location">
    <subcellularLocation>
        <location evidence="1">Membrane</location>
        <topology evidence="1">Multi-pass membrane protein</topology>
    </subcellularLocation>
</comment>
<dbReference type="Proteomes" id="UP001595457">
    <property type="component" value="Unassembled WGS sequence"/>
</dbReference>